<dbReference type="Gramene" id="C.cajan_33336.t">
    <property type="protein sequence ID" value="C.cajan_33336.t.cds1"/>
    <property type="gene ID" value="C.cajan_33336"/>
</dbReference>
<evidence type="ECO:0000313" key="1">
    <source>
        <dbReference type="EMBL" id="KYP42931.1"/>
    </source>
</evidence>
<keyword evidence="2" id="KW-1185">Reference proteome</keyword>
<gene>
    <name evidence="1" type="ORF">KK1_035638</name>
</gene>
<organism evidence="1 2">
    <name type="scientific">Cajanus cajan</name>
    <name type="common">Pigeon pea</name>
    <name type="synonym">Cajanus indicus</name>
    <dbReference type="NCBI Taxonomy" id="3821"/>
    <lineage>
        <taxon>Eukaryota</taxon>
        <taxon>Viridiplantae</taxon>
        <taxon>Streptophyta</taxon>
        <taxon>Embryophyta</taxon>
        <taxon>Tracheophyta</taxon>
        <taxon>Spermatophyta</taxon>
        <taxon>Magnoliopsida</taxon>
        <taxon>eudicotyledons</taxon>
        <taxon>Gunneridae</taxon>
        <taxon>Pentapetalae</taxon>
        <taxon>rosids</taxon>
        <taxon>fabids</taxon>
        <taxon>Fabales</taxon>
        <taxon>Fabaceae</taxon>
        <taxon>Papilionoideae</taxon>
        <taxon>50 kb inversion clade</taxon>
        <taxon>NPAAA clade</taxon>
        <taxon>indigoferoid/millettioid clade</taxon>
        <taxon>Phaseoleae</taxon>
        <taxon>Cajanus</taxon>
    </lineage>
</organism>
<name>A0A151RK62_CAJCA</name>
<sequence length="91" mass="10574">MKWLLRYLRGTSKMIFCFGSWRPELISYANANMVGDIDSRNSTFGYLIAFSTGVVLWQLKLQNCVALSTTSKVYCYYRCLQRNIMDEVILP</sequence>
<dbReference type="EMBL" id="KQ483692">
    <property type="protein sequence ID" value="KYP42931.1"/>
    <property type="molecule type" value="Genomic_DNA"/>
</dbReference>
<dbReference type="AlphaFoldDB" id="A0A151RK62"/>
<accession>A0A151RK62</accession>
<reference evidence="1" key="1">
    <citation type="journal article" date="2012" name="Nat. Biotechnol.">
        <title>Draft genome sequence of pigeonpea (Cajanus cajan), an orphan legume crop of resource-poor farmers.</title>
        <authorList>
            <person name="Varshney R.K."/>
            <person name="Chen W."/>
            <person name="Li Y."/>
            <person name="Bharti A.K."/>
            <person name="Saxena R.K."/>
            <person name="Schlueter J.A."/>
            <person name="Donoghue M.T."/>
            <person name="Azam S."/>
            <person name="Fan G."/>
            <person name="Whaley A.M."/>
            <person name="Farmer A.D."/>
            <person name="Sheridan J."/>
            <person name="Iwata A."/>
            <person name="Tuteja R."/>
            <person name="Penmetsa R.V."/>
            <person name="Wu W."/>
            <person name="Upadhyaya H.D."/>
            <person name="Yang S.P."/>
            <person name="Shah T."/>
            <person name="Saxena K.B."/>
            <person name="Michael T."/>
            <person name="McCombie W.R."/>
            <person name="Yang B."/>
            <person name="Zhang G."/>
            <person name="Yang H."/>
            <person name="Wang J."/>
            <person name="Spillane C."/>
            <person name="Cook D.R."/>
            <person name="May G.D."/>
            <person name="Xu X."/>
            <person name="Jackson S.A."/>
        </authorList>
    </citation>
    <scope>NUCLEOTIDE SEQUENCE [LARGE SCALE GENOMIC DNA]</scope>
</reference>
<proteinExistence type="predicted"/>
<protein>
    <submittedName>
        <fullName evidence="1">Retrovirus-related Pol polyprotein from transposon TNT 1-94</fullName>
    </submittedName>
</protein>
<dbReference type="STRING" id="3821.A0A151RK62"/>
<dbReference type="Proteomes" id="UP000075243">
    <property type="component" value="Unassembled WGS sequence"/>
</dbReference>
<evidence type="ECO:0000313" key="2">
    <source>
        <dbReference type="Proteomes" id="UP000075243"/>
    </source>
</evidence>